<keyword evidence="5 11" id="KW-0378">Hydrolase</keyword>
<dbReference type="SMART" id="SM00487">
    <property type="entry name" value="DEXDc"/>
    <property type="match status" value="1"/>
</dbReference>
<keyword evidence="17" id="KW-1185">Reference proteome</keyword>
<dbReference type="GO" id="GO:0016887">
    <property type="term" value="F:ATP hydrolysis activity"/>
    <property type="evidence" value="ECO:0007669"/>
    <property type="project" value="RHEA"/>
</dbReference>
<dbReference type="PROSITE" id="PS00039">
    <property type="entry name" value="DEAD_ATP_HELICASE"/>
    <property type="match status" value="1"/>
</dbReference>
<feature type="domain" description="DEAD-box RNA helicase Q" evidence="15">
    <location>
        <begin position="158"/>
        <end position="186"/>
    </location>
</feature>
<evidence type="ECO:0000256" key="6">
    <source>
        <dbReference type="ARBA" id="ARBA00022806"/>
    </source>
</evidence>
<dbReference type="PROSITE" id="PS51192">
    <property type="entry name" value="HELICASE_ATP_BIND_1"/>
    <property type="match status" value="1"/>
</dbReference>
<comment type="catalytic activity">
    <reaction evidence="11">
        <text>ATP + H2O = ADP + phosphate + H(+)</text>
        <dbReference type="Rhea" id="RHEA:13065"/>
        <dbReference type="ChEBI" id="CHEBI:15377"/>
        <dbReference type="ChEBI" id="CHEBI:15378"/>
        <dbReference type="ChEBI" id="CHEBI:30616"/>
        <dbReference type="ChEBI" id="CHEBI:43474"/>
        <dbReference type="ChEBI" id="CHEBI:456216"/>
        <dbReference type="EC" id="3.6.4.13"/>
    </reaction>
</comment>
<evidence type="ECO:0000256" key="9">
    <source>
        <dbReference type="ARBA" id="ARBA00023242"/>
    </source>
</evidence>
<keyword evidence="3" id="KW-0698">rRNA processing</keyword>
<dbReference type="GO" id="GO:0003723">
    <property type="term" value="F:RNA binding"/>
    <property type="evidence" value="ECO:0007669"/>
    <property type="project" value="UniProtKB-UniRule"/>
</dbReference>
<evidence type="ECO:0000259" key="15">
    <source>
        <dbReference type="PROSITE" id="PS51195"/>
    </source>
</evidence>
<evidence type="ECO:0000256" key="1">
    <source>
        <dbReference type="ARBA" id="ARBA00004604"/>
    </source>
</evidence>
<dbReference type="SUPFAM" id="SSF52540">
    <property type="entry name" value="P-loop containing nucleoside triphosphate hydrolases"/>
    <property type="match status" value="2"/>
</dbReference>
<evidence type="ECO:0000313" key="16">
    <source>
        <dbReference type="EMBL" id="TKW54526.1"/>
    </source>
</evidence>
<keyword evidence="8 11" id="KW-0694">RNA-binding</keyword>
<dbReference type="InterPro" id="IPR000629">
    <property type="entry name" value="RNA-helicase_DEAD-box_CS"/>
</dbReference>
<dbReference type="InterPro" id="IPR014001">
    <property type="entry name" value="Helicase_ATP-bd"/>
</dbReference>
<feature type="compositionally biased region" description="Basic and acidic residues" evidence="12">
    <location>
        <begin position="632"/>
        <end position="647"/>
    </location>
</feature>
<evidence type="ECO:0000256" key="12">
    <source>
        <dbReference type="SAM" id="MobiDB-lite"/>
    </source>
</evidence>
<evidence type="ECO:0000256" key="2">
    <source>
        <dbReference type="ARBA" id="ARBA00022517"/>
    </source>
</evidence>
<keyword evidence="6 11" id="KW-0347">Helicase</keyword>
<dbReference type="Pfam" id="PF13959">
    <property type="entry name" value="CTE_SPB4"/>
    <property type="match status" value="1"/>
</dbReference>
<dbReference type="SMART" id="SM00490">
    <property type="entry name" value="HELICc"/>
    <property type="match status" value="1"/>
</dbReference>
<keyword evidence="7 11" id="KW-0067">ATP-binding</keyword>
<organism evidence="16 17">
    <name type="scientific">Colletotrichum tanaceti</name>
    <dbReference type="NCBI Taxonomy" id="1306861"/>
    <lineage>
        <taxon>Eukaryota</taxon>
        <taxon>Fungi</taxon>
        <taxon>Dikarya</taxon>
        <taxon>Ascomycota</taxon>
        <taxon>Pezizomycotina</taxon>
        <taxon>Sordariomycetes</taxon>
        <taxon>Hypocreomycetidae</taxon>
        <taxon>Glomerellales</taxon>
        <taxon>Glomerellaceae</taxon>
        <taxon>Colletotrichum</taxon>
        <taxon>Colletotrichum destructivum species complex</taxon>
    </lineage>
</organism>
<evidence type="ECO:0000313" key="17">
    <source>
        <dbReference type="Proteomes" id="UP000310108"/>
    </source>
</evidence>
<dbReference type="GO" id="GO:0005730">
    <property type="term" value="C:nucleolus"/>
    <property type="evidence" value="ECO:0007669"/>
    <property type="project" value="UniProtKB-SubCell"/>
</dbReference>
<protein>
    <recommendedName>
        <fullName evidence="11">ATP-dependent RNA helicase</fullName>
        <ecNumber evidence="11">3.6.4.13</ecNumber>
    </recommendedName>
</protein>
<dbReference type="STRING" id="1306861.A0A4V6DGY7"/>
<feature type="region of interest" description="Disordered" evidence="12">
    <location>
        <begin position="602"/>
        <end position="647"/>
    </location>
</feature>
<dbReference type="InterPro" id="IPR027417">
    <property type="entry name" value="P-loop_NTPase"/>
</dbReference>
<evidence type="ECO:0000256" key="8">
    <source>
        <dbReference type="ARBA" id="ARBA00022884"/>
    </source>
</evidence>
<gene>
    <name evidence="16" type="primary">dbp-4</name>
    <name evidence="16" type="ORF">CTA1_5432</name>
</gene>
<comment type="function">
    <text evidence="11">RNA helicase.</text>
</comment>
<evidence type="ECO:0000259" key="14">
    <source>
        <dbReference type="PROSITE" id="PS51194"/>
    </source>
</evidence>
<evidence type="ECO:0000256" key="10">
    <source>
        <dbReference type="PROSITE-ProRule" id="PRU00552"/>
    </source>
</evidence>
<keyword evidence="9" id="KW-0539">Nucleus</keyword>
<proteinExistence type="inferred from homology"/>
<dbReference type="PROSITE" id="PS51195">
    <property type="entry name" value="Q_MOTIF"/>
    <property type="match status" value="1"/>
</dbReference>
<dbReference type="GO" id="GO:0006364">
    <property type="term" value="P:rRNA processing"/>
    <property type="evidence" value="ECO:0007669"/>
    <property type="project" value="UniProtKB-KW"/>
</dbReference>
<dbReference type="SMART" id="SM01178">
    <property type="entry name" value="DUF4217"/>
    <property type="match status" value="1"/>
</dbReference>
<dbReference type="InterPro" id="IPR001650">
    <property type="entry name" value="Helicase_C-like"/>
</dbReference>
<evidence type="ECO:0000256" key="7">
    <source>
        <dbReference type="ARBA" id="ARBA00022840"/>
    </source>
</evidence>
<feature type="region of interest" description="Disordered" evidence="12">
    <location>
        <begin position="101"/>
        <end position="135"/>
    </location>
</feature>
<evidence type="ECO:0000256" key="5">
    <source>
        <dbReference type="ARBA" id="ARBA00022801"/>
    </source>
</evidence>
<dbReference type="InterPro" id="IPR025313">
    <property type="entry name" value="SPB4-like_CTE"/>
</dbReference>
<dbReference type="GO" id="GO:0003724">
    <property type="term" value="F:RNA helicase activity"/>
    <property type="evidence" value="ECO:0007669"/>
    <property type="project" value="UniProtKB-EC"/>
</dbReference>
<dbReference type="Proteomes" id="UP000310108">
    <property type="component" value="Unassembled WGS sequence"/>
</dbReference>
<feature type="region of interest" description="Disordered" evidence="12">
    <location>
        <begin position="795"/>
        <end position="911"/>
    </location>
</feature>
<keyword evidence="2" id="KW-0690">Ribosome biogenesis</keyword>
<evidence type="ECO:0000256" key="3">
    <source>
        <dbReference type="ARBA" id="ARBA00022552"/>
    </source>
</evidence>
<keyword evidence="4 11" id="KW-0547">Nucleotide-binding</keyword>
<dbReference type="PANTHER" id="PTHR24031">
    <property type="entry name" value="RNA HELICASE"/>
    <property type="match status" value="1"/>
</dbReference>
<comment type="domain">
    <text evidence="11">The Q motif is unique to and characteristic of the DEAD box family of RNA helicases and controls ATP binding and hydrolysis.</text>
</comment>
<dbReference type="PROSITE" id="PS51194">
    <property type="entry name" value="HELICASE_CTER"/>
    <property type="match status" value="1"/>
</dbReference>
<dbReference type="EC" id="3.6.4.13" evidence="11"/>
<dbReference type="EMBL" id="PJEX01000133">
    <property type="protein sequence ID" value="TKW54526.1"/>
    <property type="molecule type" value="Genomic_DNA"/>
</dbReference>
<dbReference type="Pfam" id="PF00271">
    <property type="entry name" value="Helicase_C"/>
    <property type="match status" value="1"/>
</dbReference>
<feature type="compositionally biased region" description="Acidic residues" evidence="12">
    <location>
        <begin position="618"/>
        <end position="631"/>
    </location>
</feature>
<name>A0A4V6DGY7_9PEZI</name>
<dbReference type="CDD" id="cd18787">
    <property type="entry name" value="SF2_C_DEAD"/>
    <property type="match status" value="1"/>
</dbReference>
<dbReference type="Pfam" id="PF00270">
    <property type="entry name" value="DEAD"/>
    <property type="match status" value="1"/>
</dbReference>
<accession>A0A4V6DGY7</accession>
<sequence length="925" mass="102728">MIVFHLGIESEPGLTYIESRLLSKRLELQLELPAVTKWQTVSPTPPRRPLSPNAELSTPPRQRSAKKFSSVSASTETLGIRRSSSSSASAVSSIFKLNTATNPKMATPTKAPAKGSGKRQQPKTLKRDTKIEKRKQQLQTIEQLEKAVADFDPKGEYKSFSDLPLCEATKTGLDKSHFETLTDIQSRAVPLALKGSDILGAAKTGSGKTLAFVIPVLEKLYRARWTEYDGLGALIISPTRELAAQIFEVLRKVGRNHNFSAGLIIGGKSLKEEADRLSKMNILVCTPGRMLQHLDQTAGFDVDNLQILVLDEADRIMDMGFQSAVDALVEHLPATRQTLLFSATQSKKISDLARLSLRDPEYVSVHEEATPKNLQQHYIVTPLHEKLDTLFGFIKANLRSKIIVFFSSGKQVRFAYESMRHLQPGIPLLHLLGKQKQLQRMEITKRFADSNHSCLFATDVVARGVDFPAVDWVVQVDCPEDADTYIHRVGRTARYERDGKAVLFLEPSEEAGMLKRLEAKKVPVNKITVKESKKKSITNQLQSMCFQNPDLKYLGQKAFISYVRSVYLQKDKGVFHFDKLDLDAYAASLGLPGAPQIKLRKGEDIKKVKNAPRRGMSSDEDSDGGYDDDDPDAPKKPAKKPEIRTKYDRMFERTNQDVLSGHYTKLVANGDEVTGDGNGGGGGDDGEDDFLSVKRVLGDDDLDAESANAPGAKPKTIAYGDQQFVVDSKRREKALQSKKKMLKFKGRGQKLVFDEDGNAHAIYELQDEDDFVREGPAEELRRRFVADEAARVKEADVEDKLAAKGRLKEKRLKRKAREAEERGEGAAKLVEGPQVGGPRGGEEEEDPLALLRSLPIAGGGGGGGEEDVDEEDERPKKKPKKWFQDDSDEEREKKKRAKKGGKVLEIDREPETLEDLEALASGLLN</sequence>
<reference evidence="16 17" key="1">
    <citation type="journal article" date="2019" name="PLoS ONE">
        <title>Comparative genome analysis indicates high evolutionary potential of pathogenicity genes in Colletotrichum tanaceti.</title>
        <authorList>
            <person name="Lelwala R.V."/>
            <person name="Korhonen P.K."/>
            <person name="Young N.D."/>
            <person name="Scott J.B."/>
            <person name="Ades P.A."/>
            <person name="Gasser R.B."/>
            <person name="Taylor P.W.J."/>
        </authorList>
    </citation>
    <scope>NUCLEOTIDE SEQUENCE [LARGE SCALE GENOMIC DNA]</scope>
    <source>
        <strain evidence="16">BRIP57314</strain>
    </source>
</reference>
<evidence type="ECO:0000256" key="4">
    <source>
        <dbReference type="ARBA" id="ARBA00022741"/>
    </source>
</evidence>
<feature type="domain" description="Helicase C-terminal" evidence="14">
    <location>
        <begin position="386"/>
        <end position="541"/>
    </location>
</feature>
<feature type="region of interest" description="Disordered" evidence="12">
    <location>
        <begin position="39"/>
        <end position="83"/>
    </location>
</feature>
<dbReference type="InterPro" id="IPR014014">
    <property type="entry name" value="RNA_helicase_DEAD_Q_motif"/>
</dbReference>
<dbReference type="GO" id="GO:0005524">
    <property type="term" value="F:ATP binding"/>
    <property type="evidence" value="ECO:0007669"/>
    <property type="project" value="UniProtKB-UniRule"/>
</dbReference>
<feature type="region of interest" description="Disordered" evidence="12">
    <location>
        <begin position="669"/>
        <end position="697"/>
    </location>
</feature>
<dbReference type="InterPro" id="IPR011545">
    <property type="entry name" value="DEAD/DEAH_box_helicase_dom"/>
</dbReference>
<feature type="compositionally biased region" description="Basic and acidic residues" evidence="12">
    <location>
        <begin position="902"/>
        <end position="911"/>
    </location>
</feature>
<feature type="domain" description="Helicase ATP-binding" evidence="13">
    <location>
        <begin position="189"/>
        <end position="363"/>
    </location>
</feature>
<dbReference type="CDD" id="cd17941">
    <property type="entry name" value="DEADc_DDX10"/>
    <property type="match status" value="1"/>
</dbReference>
<feature type="short sequence motif" description="Q motif" evidence="10">
    <location>
        <begin position="158"/>
        <end position="186"/>
    </location>
</feature>
<comment type="subcellular location">
    <subcellularLocation>
        <location evidence="1">Nucleus</location>
        <location evidence="1">Nucleolus</location>
    </subcellularLocation>
</comment>
<dbReference type="AlphaFoldDB" id="A0A4V6DGY7"/>
<comment type="similarity">
    <text evidence="11">Belongs to the DEAD box helicase family.</text>
</comment>
<evidence type="ECO:0000256" key="11">
    <source>
        <dbReference type="RuleBase" id="RU365068"/>
    </source>
</evidence>
<feature type="compositionally biased region" description="Basic and acidic residues" evidence="12">
    <location>
        <begin position="125"/>
        <end position="135"/>
    </location>
</feature>
<dbReference type="Gene3D" id="3.40.50.300">
    <property type="entry name" value="P-loop containing nucleotide triphosphate hydrolases"/>
    <property type="match status" value="2"/>
</dbReference>
<feature type="compositionally biased region" description="Basic residues" evidence="12">
    <location>
        <begin position="803"/>
        <end position="816"/>
    </location>
</feature>
<comment type="caution">
    <text evidence="16">The sequence shown here is derived from an EMBL/GenBank/DDBJ whole genome shotgun (WGS) entry which is preliminary data.</text>
</comment>
<feature type="compositionally biased region" description="Polar residues" evidence="12">
    <location>
        <begin position="54"/>
        <end position="77"/>
    </location>
</feature>
<evidence type="ECO:0000259" key="13">
    <source>
        <dbReference type="PROSITE" id="PS51192"/>
    </source>
</evidence>